<reference evidence="1 2" key="1">
    <citation type="submission" date="2019-05" db="EMBL/GenBank/DDBJ databases">
        <title>Another draft genome of Portunus trituberculatus and its Hox gene families provides insights of decapod evolution.</title>
        <authorList>
            <person name="Jeong J.-H."/>
            <person name="Song I."/>
            <person name="Kim S."/>
            <person name="Choi T."/>
            <person name="Kim D."/>
            <person name="Ryu S."/>
            <person name="Kim W."/>
        </authorList>
    </citation>
    <scope>NUCLEOTIDE SEQUENCE [LARGE SCALE GENOMIC DNA]</scope>
    <source>
        <tissue evidence="1">Muscle</tissue>
    </source>
</reference>
<name>A0A5B7G4W3_PORTR</name>
<accession>A0A5B7G4W3</accession>
<sequence>MNGSAQPHRVGERRVYRLRKSRPLRQIDVSQEDIREHCLVPSLARGGQPVTSFVTEGAPGGRESDALTHVSIETACTLHYASNSVQQEQRVRAAESWGA</sequence>
<dbReference type="Proteomes" id="UP000324222">
    <property type="component" value="Unassembled WGS sequence"/>
</dbReference>
<protein>
    <submittedName>
        <fullName evidence="1">Uncharacterized protein</fullName>
    </submittedName>
</protein>
<organism evidence="1 2">
    <name type="scientific">Portunus trituberculatus</name>
    <name type="common">Swimming crab</name>
    <name type="synonym">Neptunus trituberculatus</name>
    <dbReference type="NCBI Taxonomy" id="210409"/>
    <lineage>
        <taxon>Eukaryota</taxon>
        <taxon>Metazoa</taxon>
        <taxon>Ecdysozoa</taxon>
        <taxon>Arthropoda</taxon>
        <taxon>Crustacea</taxon>
        <taxon>Multicrustacea</taxon>
        <taxon>Malacostraca</taxon>
        <taxon>Eumalacostraca</taxon>
        <taxon>Eucarida</taxon>
        <taxon>Decapoda</taxon>
        <taxon>Pleocyemata</taxon>
        <taxon>Brachyura</taxon>
        <taxon>Eubrachyura</taxon>
        <taxon>Portunoidea</taxon>
        <taxon>Portunidae</taxon>
        <taxon>Portuninae</taxon>
        <taxon>Portunus</taxon>
    </lineage>
</organism>
<comment type="caution">
    <text evidence="1">The sequence shown here is derived from an EMBL/GenBank/DDBJ whole genome shotgun (WGS) entry which is preliminary data.</text>
</comment>
<evidence type="ECO:0000313" key="2">
    <source>
        <dbReference type="Proteomes" id="UP000324222"/>
    </source>
</evidence>
<gene>
    <name evidence="1" type="ORF">E2C01_046314</name>
</gene>
<proteinExistence type="predicted"/>
<keyword evidence="2" id="KW-1185">Reference proteome</keyword>
<dbReference type="EMBL" id="VSRR010010889">
    <property type="protein sequence ID" value="MPC52445.1"/>
    <property type="molecule type" value="Genomic_DNA"/>
</dbReference>
<dbReference type="AlphaFoldDB" id="A0A5B7G4W3"/>
<evidence type="ECO:0000313" key="1">
    <source>
        <dbReference type="EMBL" id="MPC52445.1"/>
    </source>
</evidence>